<keyword evidence="6" id="KW-1185">Reference proteome</keyword>
<dbReference type="GO" id="GO:0016491">
    <property type="term" value="F:oxidoreductase activity"/>
    <property type="evidence" value="ECO:0007669"/>
    <property type="project" value="UniProtKB-KW"/>
</dbReference>
<keyword evidence="4" id="KW-0472">Membrane</keyword>
<feature type="region of interest" description="Disordered" evidence="3">
    <location>
        <begin position="374"/>
        <end position="401"/>
    </location>
</feature>
<proteinExistence type="inferred from homology"/>
<dbReference type="Gene3D" id="2.10.50.10">
    <property type="entry name" value="Tumor Necrosis Factor Receptor, subunit A, domain 2"/>
    <property type="match status" value="1"/>
</dbReference>
<dbReference type="AlphaFoldDB" id="A0A9Q0IUM0"/>
<feature type="region of interest" description="Disordered" evidence="3">
    <location>
        <begin position="329"/>
        <end position="360"/>
    </location>
</feature>
<feature type="compositionally biased region" description="Acidic residues" evidence="3">
    <location>
        <begin position="234"/>
        <end position="249"/>
    </location>
</feature>
<keyword evidence="2" id="KW-0560">Oxidoreductase</keyword>
<feature type="region of interest" description="Disordered" evidence="3">
    <location>
        <begin position="187"/>
        <end position="255"/>
    </location>
</feature>
<evidence type="ECO:0008006" key="7">
    <source>
        <dbReference type="Google" id="ProtNLM"/>
    </source>
</evidence>
<dbReference type="InterPro" id="IPR036291">
    <property type="entry name" value="NAD(P)-bd_dom_sf"/>
</dbReference>
<sequence>MRRPENLVAEEICRCRPGVQCSLIDCEYCESIPTCSPGDGLEPDPESSSGRSICLACKRGCKSLGRSELQPGSTQNDAVCGPLVAGATPSSVIVSVLSVITVLSLLILLLFCYKDKLKLLSVNLRSCIQNLKRTRIQQETLAPLYHSGARAVGVVAMEAGSGDPGYTACESSKLICEAPHSLPCTEPLGPRPVLTPCDDGAAKPRRAQEGSEGSGEPEEVSDDEEWGREKEKDKEEEEEEEEKDVEEGDSPTLLVGPCVCVAPVREPLEVGENEDCSQAVSHGTLSACSCGGGGRRDRGGREVTQTWPELKLHPSEGPQVKWPETHRLTSTDSDSAVTRGTATSFVLPSSPPPRSLPTTPPLPAGDLYLENAREASDPEWSQGVSWGPSGGNKLLSGGLELECPPETLHSQLAEPAPTSGQVTGNNNTTFISNGQVMNFSGDVIVVYVSQTSTGDEEGAEPGEAFGSPVQEQANGFPPWSCHRQHRGTPGDSIYQNACQDGTLPVQEVMAEWPRGKSLVFPRWCSDVRLDGKTAIVTGANTGIGKETAKDLAGRGARVVLACRDMAKGEQAIQDILKEVTGAMVVARQLDLSDTNSICKFAENIYNTEKALHFLINNAGVAACPYSTTTEGFEMQFGVNHLGHFFLTFLLLDLLKHSAPSRVINVASRAHVMGRIAFEDLASQKHYHPVRAYVQSKLANVLFTREMAKRTEVMGVTVYAVDPGLVTTDVIRHMGRPLQAAVRQFNCLFKNSAEGAFTTVYCAVTPEQDLATGGYYRDCKQAECSKAGQDDGTALKLWAVSCHLLGIRWR</sequence>
<evidence type="ECO:0000256" key="2">
    <source>
        <dbReference type="ARBA" id="ARBA00023002"/>
    </source>
</evidence>
<evidence type="ECO:0000313" key="5">
    <source>
        <dbReference type="EMBL" id="KAJ3610975.1"/>
    </source>
</evidence>
<evidence type="ECO:0000256" key="4">
    <source>
        <dbReference type="SAM" id="Phobius"/>
    </source>
</evidence>
<feature type="compositionally biased region" description="Pro residues" evidence="3">
    <location>
        <begin position="349"/>
        <end position="360"/>
    </location>
</feature>
<dbReference type="SUPFAM" id="SSF51735">
    <property type="entry name" value="NAD(P)-binding Rossmann-fold domains"/>
    <property type="match status" value="1"/>
</dbReference>
<feature type="compositionally biased region" description="Basic and acidic residues" evidence="3">
    <location>
        <begin position="200"/>
        <end position="209"/>
    </location>
</feature>
<keyword evidence="4" id="KW-0812">Transmembrane</keyword>
<gene>
    <name evidence="5" type="ORF">NHX12_020991</name>
</gene>
<dbReference type="Pfam" id="PF00106">
    <property type="entry name" value="adh_short"/>
    <property type="match status" value="1"/>
</dbReference>
<dbReference type="InterPro" id="IPR002347">
    <property type="entry name" value="SDR_fam"/>
</dbReference>
<feature type="compositionally biased region" description="Acidic residues" evidence="3">
    <location>
        <begin position="215"/>
        <end position="226"/>
    </location>
</feature>
<dbReference type="PANTHER" id="PTHR43157:SF54">
    <property type="entry name" value="RETINOL DEHYDROGENASE 12-LIKE ISOFORM X1-RELATED"/>
    <property type="match status" value="1"/>
</dbReference>
<reference evidence="5" key="1">
    <citation type="submission" date="2022-07" db="EMBL/GenBank/DDBJ databases">
        <title>Chromosome-level genome of Muraenolepis orangiensis.</title>
        <authorList>
            <person name="Kim J."/>
        </authorList>
    </citation>
    <scope>NUCLEOTIDE SEQUENCE</scope>
    <source>
        <strain evidence="5">KU_S4_2022</strain>
        <tissue evidence="5">Muscle</tissue>
    </source>
</reference>
<keyword evidence="4" id="KW-1133">Transmembrane helix</keyword>
<evidence type="ECO:0000256" key="1">
    <source>
        <dbReference type="ARBA" id="ARBA00006484"/>
    </source>
</evidence>
<dbReference type="PRINTS" id="PR00081">
    <property type="entry name" value="GDHRDH"/>
</dbReference>
<dbReference type="OrthoDB" id="191139at2759"/>
<evidence type="ECO:0000313" key="6">
    <source>
        <dbReference type="Proteomes" id="UP001148018"/>
    </source>
</evidence>
<feature type="compositionally biased region" description="Polar residues" evidence="3">
    <location>
        <begin position="330"/>
        <end position="346"/>
    </location>
</feature>
<dbReference type="Proteomes" id="UP001148018">
    <property type="component" value="Unassembled WGS sequence"/>
</dbReference>
<evidence type="ECO:0000256" key="3">
    <source>
        <dbReference type="SAM" id="MobiDB-lite"/>
    </source>
</evidence>
<protein>
    <recommendedName>
        <fullName evidence="7">Retinol dehydrogenase 12</fullName>
    </recommendedName>
</protein>
<dbReference type="Gene3D" id="3.40.50.720">
    <property type="entry name" value="NAD(P)-binding Rossmann-like Domain"/>
    <property type="match status" value="1"/>
</dbReference>
<organism evidence="5 6">
    <name type="scientific">Muraenolepis orangiensis</name>
    <name type="common">Patagonian moray cod</name>
    <dbReference type="NCBI Taxonomy" id="630683"/>
    <lineage>
        <taxon>Eukaryota</taxon>
        <taxon>Metazoa</taxon>
        <taxon>Chordata</taxon>
        <taxon>Craniata</taxon>
        <taxon>Vertebrata</taxon>
        <taxon>Euteleostomi</taxon>
        <taxon>Actinopterygii</taxon>
        <taxon>Neopterygii</taxon>
        <taxon>Teleostei</taxon>
        <taxon>Neoteleostei</taxon>
        <taxon>Acanthomorphata</taxon>
        <taxon>Zeiogadaria</taxon>
        <taxon>Gadariae</taxon>
        <taxon>Gadiformes</taxon>
        <taxon>Muraenolepidoidei</taxon>
        <taxon>Muraenolepididae</taxon>
        <taxon>Muraenolepis</taxon>
    </lineage>
</organism>
<dbReference type="PANTHER" id="PTHR43157">
    <property type="entry name" value="PHOSPHATIDYLINOSITOL-GLYCAN BIOSYNTHESIS CLASS F PROTEIN-RELATED"/>
    <property type="match status" value="1"/>
</dbReference>
<accession>A0A9Q0IUM0</accession>
<feature type="transmembrane region" description="Helical" evidence="4">
    <location>
        <begin position="92"/>
        <end position="113"/>
    </location>
</feature>
<name>A0A9Q0IUM0_9TELE</name>
<dbReference type="EMBL" id="JANIIK010000037">
    <property type="protein sequence ID" value="KAJ3610975.1"/>
    <property type="molecule type" value="Genomic_DNA"/>
</dbReference>
<comment type="caution">
    <text evidence="5">The sequence shown here is derived from an EMBL/GenBank/DDBJ whole genome shotgun (WGS) entry which is preliminary data.</text>
</comment>
<feature type="region of interest" description="Disordered" evidence="3">
    <location>
        <begin position="452"/>
        <end position="487"/>
    </location>
</feature>
<comment type="similarity">
    <text evidence="1">Belongs to the short-chain dehydrogenases/reductases (SDR) family.</text>
</comment>